<dbReference type="AlphaFoldDB" id="A0A1L9RMJ6"/>
<dbReference type="PROSITE" id="PS50011">
    <property type="entry name" value="PROTEIN_KINASE_DOM"/>
    <property type="match status" value="1"/>
</dbReference>
<dbReference type="Proteomes" id="UP000184383">
    <property type="component" value="Unassembled WGS sequence"/>
</dbReference>
<evidence type="ECO:0000256" key="1">
    <source>
        <dbReference type="ARBA" id="ARBA00012513"/>
    </source>
</evidence>
<evidence type="ECO:0000256" key="8">
    <source>
        <dbReference type="ARBA" id="ARBA00048679"/>
    </source>
</evidence>
<proteinExistence type="predicted"/>
<comment type="catalytic activity">
    <reaction evidence="8">
        <text>L-seryl-[protein] + ATP = O-phospho-L-seryl-[protein] + ADP + H(+)</text>
        <dbReference type="Rhea" id="RHEA:17989"/>
        <dbReference type="Rhea" id="RHEA-COMP:9863"/>
        <dbReference type="Rhea" id="RHEA-COMP:11604"/>
        <dbReference type="ChEBI" id="CHEBI:15378"/>
        <dbReference type="ChEBI" id="CHEBI:29999"/>
        <dbReference type="ChEBI" id="CHEBI:30616"/>
        <dbReference type="ChEBI" id="CHEBI:83421"/>
        <dbReference type="ChEBI" id="CHEBI:456216"/>
        <dbReference type="EC" id="2.7.11.1"/>
    </reaction>
</comment>
<keyword evidence="6 9" id="KW-0067">ATP-binding</keyword>
<dbReference type="InterPro" id="IPR011009">
    <property type="entry name" value="Kinase-like_dom_sf"/>
</dbReference>
<dbReference type="SMART" id="SM00220">
    <property type="entry name" value="S_TKc"/>
    <property type="match status" value="1"/>
</dbReference>
<dbReference type="OrthoDB" id="5979581at2759"/>
<keyword evidence="2" id="KW-0723">Serine/threonine-protein kinase</keyword>
<dbReference type="EMBL" id="KV878212">
    <property type="protein sequence ID" value="OJJ36180.1"/>
    <property type="molecule type" value="Genomic_DNA"/>
</dbReference>
<dbReference type="Gene3D" id="3.30.200.20">
    <property type="entry name" value="Phosphorylase Kinase, domain 1"/>
    <property type="match status" value="1"/>
</dbReference>
<keyword evidence="5" id="KW-0418">Kinase</keyword>
<dbReference type="VEuPathDB" id="FungiDB:ASPWEDRAFT_537210"/>
<dbReference type="GeneID" id="63753783"/>
<dbReference type="GO" id="GO:0005524">
    <property type="term" value="F:ATP binding"/>
    <property type="evidence" value="ECO:0007669"/>
    <property type="project" value="UniProtKB-UniRule"/>
</dbReference>
<comment type="catalytic activity">
    <reaction evidence="7">
        <text>L-threonyl-[protein] + ATP = O-phospho-L-threonyl-[protein] + ADP + H(+)</text>
        <dbReference type="Rhea" id="RHEA:46608"/>
        <dbReference type="Rhea" id="RHEA-COMP:11060"/>
        <dbReference type="Rhea" id="RHEA-COMP:11605"/>
        <dbReference type="ChEBI" id="CHEBI:15378"/>
        <dbReference type="ChEBI" id="CHEBI:30013"/>
        <dbReference type="ChEBI" id="CHEBI:30616"/>
        <dbReference type="ChEBI" id="CHEBI:61977"/>
        <dbReference type="ChEBI" id="CHEBI:456216"/>
        <dbReference type="EC" id="2.7.11.1"/>
    </reaction>
</comment>
<gene>
    <name evidence="11" type="ORF">ASPWEDRAFT_537210</name>
</gene>
<evidence type="ECO:0000256" key="4">
    <source>
        <dbReference type="ARBA" id="ARBA00022741"/>
    </source>
</evidence>
<evidence type="ECO:0000259" key="10">
    <source>
        <dbReference type="PROSITE" id="PS50011"/>
    </source>
</evidence>
<evidence type="ECO:0000256" key="3">
    <source>
        <dbReference type="ARBA" id="ARBA00022679"/>
    </source>
</evidence>
<protein>
    <recommendedName>
        <fullName evidence="1">non-specific serine/threonine protein kinase</fullName>
        <ecNumber evidence="1">2.7.11.1</ecNumber>
    </recommendedName>
</protein>
<evidence type="ECO:0000256" key="9">
    <source>
        <dbReference type="PROSITE-ProRule" id="PRU10141"/>
    </source>
</evidence>
<dbReference type="SUPFAM" id="SSF56112">
    <property type="entry name" value="Protein kinase-like (PK-like)"/>
    <property type="match status" value="1"/>
</dbReference>
<evidence type="ECO:0000313" key="11">
    <source>
        <dbReference type="EMBL" id="OJJ36180.1"/>
    </source>
</evidence>
<evidence type="ECO:0000256" key="5">
    <source>
        <dbReference type="ARBA" id="ARBA00022777"/>
    </source>
</evidence>
<accession>A0A1L9RMJ6</accession>
<dbReference type="PANTHER" id="PTHR47634:SF9">
    <property type="entry name" value="PROTEIN KINASE DOMAIN-CONTAINING PROTEIN-RELATED"/>
    <property type="match status" value="1"/>
</dbReference>
<evidence type="ECO:0000256" key="7">
    <source>
        <dbReference type="ARBA" id="ARBA00047899"/>
    </source>
</evidence>
<dbReference type="PROSITE" id="PS00107">
    <property type="entry name" value="PROTEIN_KINASE_ATP"/>
    <property type="match status" value="1"/>
</dbReference>
<dbReference type="GO" id="GO:0000245">
    <property type="term" value="P:spliceosomal complex assembly"/>
    <property type="evidence" value="ECO:0007669"/>
    <property type="project" value="TreeGrafter"/>
</dbReference>
<evidence type="ECO:0000256" key="2">
    <source>
        <dbReference type="ARBA" id="ARBA00022527"/>
    </source>
</evidence>
<evidence type="ECO:0000256" key="6">
    <source>
        <dbReference type="ARBA" id="ARBA00022840"/>
    </source>
</evidence>
<keyword evidence="12" id="KW-1185">Reference proteome</keyword>
<keyword evidence="3" id="KW-0808">Transferase</keyword>
<dbReference type="EC" id="2.7.11.1" evidence="1"/>
<dbReference type="InterPro" id="IPR051334">
    <property type="entry name" value="SRPK"/>
</dbReference>
<keyword evidence="4 9" id="KW-0547">Nucleotide-binding</keyword>
<dbReference type="Pfam" id="PF00069">
    <property type="entry name" value="Pkinase"/>
    <property type="match status" value="1"/>
</dbReference>
<dbReference type="Gene3D" id="1.10.510.10">
    <property type="entry name" value="Transferase(Phosphotransferase) domain 1"/>
    <property type="match status" value="1"/>
</dbReference>
<dbReference type="GO" id="GO:0004674">
    <property type="term" value="F:protein serine/threonine kinase activity"/>
    <property type="evidence" value="ECO:0007669"/>
    <property type="project" value="UniProtKB-KW"/>
</dbReference>
<reference evidence="12" key="1">
    <citation type="journal article" date="2017" name="Genome Biol.">
        <title>Comparative genomics reveals high biological diversity and specific adaptations in the industrially and medically important fungal genus Aspergillus.</title>
        <authorList>
            <person name="de Vries R.P."/>
            <person name="Riley R."/>
            <person name="Wiebenga A."/>
            <person name="Aguilar-Osorio G."/>
            <person name="Amillis S."/>
            <person name="Uchima C.A."/>
            <person name="Anderluh G."/>
            <person name="Asadollahi M."/>
            <person name="Askin M."/>
            <person name="Barry K."/>
            <person name="Battaglia E."/>
            <person name="Bayram O."/>
            <person name="Benocci T."/>
            <person name="Braus-Stromeyer S.A."/>
            <person name="Caldana C."/>
            <person name="Canovas D."/>
            <person name="Cerqueira G.C."/>
            <person name="Chen F."/>
            <person name="Chen W."/>
            <person name="Choi C."/>
            <person name="Clum A."/>
            <person name="Dos Santos R.A."/>
            <person name="Damasio A.R."/>
            <person name="Diallinas G."/>
            <person name="Emri T."/>
            <person name="Fekete E."/>
            <person name="Flipphi M."/>
            <person name="Freyberg S."/>
            <person name="Gallo A."/>
            <person name="Gournas C."/>
            <person name="Habgood R."/>
            <person name="Hainaut M."/>
            <person name="Harispe M.L."/>
            <person name="Henrissat B."/>
            <person name="Hilden K.S."/>
            <person name="Hope R."/>
            <person name="Hossain A."/>
            <person name="Karabika E."/>
            <person name="Karaffa L."/>
            <person name="Karanyi Z."/>
            <person name="Krasevec N."/>
            <person name="Kuo A."/>
            <person name="Kusch H."/>
            <person name="LaButti K."/>
            <person name="Lagendijk E.L."/>
            <person name="Lapidus A."/>
            <person name="Levasseur A."/>
            <person name="Lindquist E."/>
            <person name="Lipzen A."/>
            <person name="Logrieco A.F."/>
            <person name="MacCabe A."/>
            <person name="Maekelae M.R."/>
            <person name="Malavazi I."/>
            <person name="Melin P."/>
            <person name="Meyer V."/>
            <person name="Mielnichuk N."/>
            <person name="Miskei M."/>
            <person name="Molnar A.P."/>
            <person name="Mule G."/>
            <person name="Ngan C.Y."/>
            <person name="Orejas M."/>
            <person name="Orosz E."/>
            <person name="Ouedraogo J.P."/>
            <person name="Overkamp K.M."/>
            <person name="Park H.-S."/>
            <person name="Perrone G."/>
            <person name="Piumi F."/>
            <person name="Punt P.J."/>
            <person name="Ram A.F."/>
            <person name="Ramon A."/>
            <person name="Rauscher S."/>
            <person name="Record E."/>
            <person name="Riano-Pachon D.M."/>
            <person name="Robert V."/>
            <person name="Roehrig J."/>
            <person name="Ruller R."/>
            <person name="Salamov A."/>
            <person name="Salih N.S."/>
            <person name="Samson R.A."/>
            <person name="Sandor E."/>
            <person name="Sanguinetti M."/>
            <person name="Schuetze T."/>
            <person name="Sepcic K."/>
            <person name="Shelest E."/>
            <person name="Sherlock G."/>
            <person name="Sophianopoulou V."/>
            <person name="Squina F.M."/>
            <person name="Sun H."/>
            <person name="Susca A."/>
            <person name="Todd R.B."/>
            <person name="Tsang A."/>
            <person name="Unkles S.E."/>
            <person name="van de Wiele N."/>
            <person name="van Rossen-Uffink D."/>
            <person name="Oliveira J.V."/>
            <person name="Vesth T.C."/>
            <person name="Visser J."/>
            <person name="Yu J.-H."/>
            <person name="Zhou M."/>
            <person name="Andersen M.R."/>
            <person name="Archer D.B."/>
            <person name="Baker S.E."/>
            <person name="Benoit I."/>
            <person name="Brakhage A.A."/>
            <person name="Braus G.H."/>
            <person name="Fischer R."/>
            <person name="Frisvad J.C."/>
            <person name="Goldman G.H."/>
            <person name="Houbraken J."/>
            <person name="Oakley B."/>
            <person name="Pocsi I."/>
            <person name="Scazzocchio C."/>
            <person name="Seiboth B."/>
            <person name="vanKuyk P.A."/>
            <person name="Wortman J."/>
            <person name="Dyer P.S."/>
            <person name="Grigoriev I.V."/>
        </authorList>
    </citation>
    <scope>NUCLEOTIDE SEQUENCE [LARGE SCALE GENOMIC DNA]</scope>
    <source>
        <strain evidence="12">DTO 134E9</strain>
    </source>
</reference>
<name>A0A1L9RMJ6_ASPWE</name>
<sequence>MVSIMKRFIAPLRLLRHQPWPLSTAVAPRLDIGSPLEEENTPYYHQNRFHPIHLGDVLDGRYQIATKLGYGSGSTVWLARDLNQWRWLEEKYVAVKVMAYSHRQEDTLPSEMSTLKHISEVNPPHRGWNFVRHLLDSFEIVKPSHKHVGLVFEPLREPLWLYQKRFPGGVMPSNILKIIVRMVLHGLDYLHSECHTIHTDLKPDNIMVKIEDPSILKDAARDEFQDPLPQKVYDDGRTIYLSRNNFGPPRGITGIVRITDFDRAVRGDQPNSGCIQAEVYRAPEVILDAGYSYSADIWSLGVMLWDLLEGRKLFTGALSMDEDDEMKQLAYITALLGPPPKKLLDAGRRTARFYNVDGTSKSTKSTPARIEFEDILKNVEGEDKQMFIGFVRRMIKWQPGDRSTAKELLQDPWLYAECPQR</sequence>
<organism evidence="11 12">
    <name type="scientific">Aspergillus wentii DTO 134E9</name>
    <dbReference type="NCBI Taxonomy" id="1073089"/>
    <lineage>
        <taxon>Eukaryota</taxon>
        <taxon>Fungi</taxon>
        <taxon>Dikarya</taxon>
        <taxon>Ascomycota</taxon>
        <taxon>Pezizomycotina</taxon>
        <taxon>Eurotiomycetes</taxon>
        <taxon>Eurotiomycetidae</taxon>
        <taxon>Eurotiales</taxon>
        <taxon>Aspergillaceae</taxon>
        <taxon>Aspergillus</taxon>
        <taxon>Aspergillus subgen. Cremei</taxon>
    </lineage>
</organism>
<dbReference type="InterPro" id="IPR017441">
    <property type="entry name" value="Protein_kinase_ATP_BS"/>
</dbReference>
<dbReference type="GO" id="GO:0050684">
    <property type="term" value="P:regulation of mRNA processing"/>
    <property type="evidence" value="ECO:0007669"/>
    <property type="project" value="TreeGrafter"/>
</dbReference>
<dbReference type="STRING" id="1073089.A0A1L9RMJ6"/>
<dbReference type="RefSeq" id="XP_040689856.1">
    <property type="nucleotide sequence ID" value="XM_040837935.1"/>
</dbReference>
<dbReference type="PANTHER" id="PTHR47634">
    <property type="entry name" value="PROTEIN KINASE DOMAIN-CONTAINING PROTEIN-RELATED"/>
    <property type="match status" value="1"/>
</dbReference>
<evidence type="ECO:0000313" key="12">
    <source>
        <dbReference type="Proteomes" id="UP000184383"/>
    </source>
</evidence>
<feature type="domain" description="Protein kinase" evidence="10">
    <location>
        <begin position="62"/>
        <end position="414"/>
    </location>
</feature>
<feature type="binding site" evidence="9">
    <location>
        <position position="96"/>
    </location>
    <ligand>
        <name>ATP</name>
        <dbReference type="ChEBI" id="CHEBI:30616"/>
    </ligand>
</feature>
<dbReference type="InterPro" id="IPR000719">
    <property type="entry name" value="Prot_kinase_dom"/>
</dbReference>